<evidence type="ECO:0008006" key="4">
    <source>
        <dbReference type="Google" id="ProtNLM"/>
    </source>
</evidence>
<gene>
    <name evidence="2" type="ORF">E2562_036137</name>
</gene>
<dbReference type="InterPro" id="IPR036034">
    <property type="entry name" value="PDZ_sf"/>
</dbReference>
<dbReference type="GO" id="GO:0005737">
    <property type="term" value="C:cytoplasm"/>
    <property type="evidence" value="ECO:0007669"/>
    <property type="project" value="TreeGrafter"/>
</dbReference>
<evidence type="ECO:0000313" key="3">
    <source>
        <dbReference type="Proteomes" id="UP000479710"/>
    </source>
</evidence>
<accession>A0A6G1E9M5</accession>
<dbReference type="GO" id="GO:1905897">
    <property type="term" value="P:regulation of response to endoplasmic reticulum stress"/>
    <property type="evidence" value="ECO:0007669"/>
    <property type="project" value="TreeGrafter"/>
</dbReference>
<keyword evidence="1" id="KW-1133">Transmembrane helix</keyword>
<proteinExistence type="predicted"/>
<dbReference type="OrthoDB" id="69989at2759"/>
<keyword evidence="3" id="KW-1185">Reference proteome</keyword>
<dbReference type="PANTHER" id="PTHR13325:SF3">
    <property type="entry name" value="MEMBRANE-BOUND TRANSCRIPTION FACTOR SITE-2 PROTEASE"/>
    <property type="match status" value="1"/>
</dbReference>
<dbReference type="InterPro" id="IPR001193">
    <property type="entry name" value="MBTPS2"/>
</dbReference>
<dbReference type="SUPFAM" id="SSF50156">
    <property type="entry name" value="PDZ domain-like"/>
    <property type="match status" value="1"/>
</dbReference>
<reference evidence="2 3" key="1">
    <citation type="submission" date="2019-11" db="EMBL/GenBank/DDBJ databases">
        <title>Whole genome sequence of Oryza granulata.</title>
        <authorList>
            <person name="Li W."/>
        </authorList>
    </citation>
    <scope>NUCLEOTIDE SEQUENCE [LARGE SCALE GENOMIC DNA]</scope>
    <source>
        <strain evidence="3">cv. Menghai</strain>
        <tissue evidence="2">Leaf</tissue>
    </source>
</reference>
<dbReference type="GO" id="GO:0004222">
    <property type="term" value="F:metalloendopeptidase activity"/>
    <property type="evidence" value="ECO:0007669"/>
    <property type="project" value="InterPro"/>
</dbReference>
<sequence>MIGGVGRSRRCGRAPPVLASSAAAHRAEHSVSCCRNIRVCIIMALLLPVVLYPLYVTGDCLMITGVPETSPLSGYLSAHDFILSVNGLNITRADEWMKMLDQDNVEQISSRDLLEGSESYGATGSRKGYCVPNSWMDASKNLWHINDKLSCPDDLVAFQRMSGKGIGKKEAEDKYCLIAKDVAKLKKCGNGWWGTEDGRSNFYLLKDRLLLKEKETEMPNTTMK</sequence>
<protein>
    <recommendedName>
        <fullName evidence="4">PDZ domain-containing protein</fullName>
    </recommendedName>
</protein>
<dbReference type="GO" id="GO:0031293">
    <property type="term" value="P:membrane protein intracellular domain proteolysis"/>
    <property type="evidence" value="ECO:0007669"/>
    <property type="project" value="TreeGrafter"/>
</dbReference>
<feature type="transmembrane region" description="Helical" evidence="1">
    <location>
        <begin position="36"/>
        <end position="55"/>
    </location>
</feature>
<evidence type="ECO:0000313" key="2">
    <source>
        <dbReference type="EMBL" id="KAF0920643.1"/>
    </source>
</evidence>
<dbReference type="AlphaFoldDB" id="A0A6G1E9M5"/>
<dbReference type="Proteomes" id="UP000479710">
    <property type="component" value="Unassembled WGS sequence"/>
</dbReference>
<comment type="caution">
    <text evidence="2">The sequence shown here is derived from an EMBL/GenBank/DDBJ whole genome shotgun (WGS) entry which is preliminary data.</text>
</comment>
<dbReference type="PANTHER" id="PTHR13325">
    <property type="entry name" value="PROTEASE M50 MEMBRANE-BOUND TRANSCRIPTION FACTOR SITE 2 PROTEASE"/>
    <property type="match status" value="1"/>
</dbReference>
<dbReference type="GO" id="GO:0016020">
    <property type="term" value="C:membrane"/>
    <property type="evidence" value="ECO:0007669"/>
    <property type="project" value="InterPro"/>
</dbReference>
<name>A0A6G1E9M5_9ORYZ</name>
<keyword evidence="1" id="KW-0812">Transmembrane</keyword>
<evidence type="ECO:0000256" key="1">
    <source>
        <dbReference type="SAM" id="Phobius"/>
    </source>
</evidence>
<organism evidence="2 3">
    <name type="scientific">Oryza meyeriana var. granulata</name>
    <dbReference type="NCBI Taxonomy" id="110450"/>
    <lineage>
        <taxon>Eukaryota</taxon>
        <taxon>Viridiplantae</taxon>
        <taxon>Streptophyta</taxon>
        <taxon>Embryophyta</taxon>
        <taxon>Tracheophyta</taxon>
        <taxon>Spermatophyta</taxon>
        <taxon>Magnoliopsida</taxon>
        <taxon>Liliopsida</taxon>
        <taxon>Poales</taxon>
        <taxon>Poaceae</taxon>
        <taxon>BOP clade</taxon>
        <taxon>Oryzoideae</taxon>
        <taxon>Oryzeae</taxon>
        <taxon>Oryzinae</taxon>
        <taxon>Oryza</taxon>
        <taxon>Oryza meyeriana</taxon>
    </lineage>
</organism>
<dbReference type="EMBL" id="SPHZ02000005">
    <property type="protein sequence ID" value="KAF0920643.1"/>
    <property type="molecule type" value="Genomic_DNA"/>
</dbReference>
<keyword evidence="1" id="KW-0472">Membrane</keyword>